<accession>A0A7W9SPK5</accession>
<evidence type="ECO:0000313" key="1">
    <source>
        <dbReference type="EMBL" id="MBB6049664.1"/>
    </source>
</evidence>
<reference evidence="1 2" key="1">
    <citation type="submission" date="2020-08" db="EMBL/GenBank/DDBJ databases">
        <title>Genomic Encyclopedia of Type Strains, Phase IV (KMG-IV): sequencing the most valuable type-strain genomes for metagenomic binning, comparative biology and taxonomic classification.</title>
        <authorList>
            <person name="Goeker M."/>
        </authorList>
    </citation>
    <scope>NUCLEOTIDE SEQUENCE [LARGE SCALE GENOMIC DNA]</scope>
    <source>
        <strain evidence="1 2">DSM 23562</strain>
    </source>
</reference>
<gene>
    <name evidence="1" type="ORF">HNQ39_001426</name>
</gene>
<evidence type="ECO:0000313" key="2">
    <source>
        <dbReference type="Proteomes" id="UP000520814"/>
    </source>
</evidence>
<sequence>MVTALACNQWGGGVLRTAQLGGATLACREEVRLRENYLERRLVFGRWCRVVRITDGWVYVEEVESSGSTAYSTYRVRVRGKGGEVVLLTRPAYGSSLLGNDHEVPRSVAQLAEFVAAKTDWQLDVPSLLRRGSRIRTA</sequence>
<name>A0A7W9SPK5_ARMRO</name>
<dbReference type="AlphaFoldDB" id="A0A7W9SPK5"/>
<protein>
    <submittedName>
        <fullName evidence="1">Uncharacterized protein</fullName>
    </submittedName>
</protein>
<proteinExistence type="predicted"/>
<dbReference type="RefSeq" id="WP_184193260.1">
    <property type="nucleotide sequence ID" value="NZ_JACHGW010000001.1"/>
</dbReference>
<keyword evidence="2" id="KW-1185">Reference proteome</keyword>
<organism evidence="1 2">
    <name type="scientific">Armatimonas rosea</name>
    <dbReference type="NCBI Taxonomy" id="685828"/>
    <lineage>
        <taxon>Bacteria</taxon>
        <taxon>Bacillati</taxon>
        <taxon>Armatimonadota</taxon>
        <taxon>Armatimonadia</taxon>
        <taxon>Armatimonadales</taxon>
        <taxon>Armatimonadaceae</taxon>
        <taxon>Armatimonas</taxon>
    </lineage>
</organism>
<dbReference type="EMBL" id="JACHGW010000001">
    <property type="protein sequence ID" value="MBB6049664.1"/>
    <property type="molecule type" value="Genomic_DNA"/>
</dbReference>
<comment type="caution">
    <text evidence="1">The sequence shown here is derived from an EMBL/GenBank/DDBJ whole genome shotgun (WGS) entry which is preliminary data.</text>
</comment>
<dbReference type="Proteomes" id="UP000520814">
    <property type="component" value="Unassembled WGS sequence"/>
</dbReference>